<keyword evidence="1" id="KW-1133">Transmembrane helix</keyword>
<dbReference type="OrthoDB" id="2455030at2"/>
<gene>
    <name evidence="2" type="ORF">EKG35_00085</name>
</gene>
<proteinExistence type="predicted"/>
<sequence>MVKSIKGQFFLSIAVALGFIINSFNYTDFSFRGEFNLPRLLFYLVMIISVYNAGMLTQQYMQSRKEKSK</sequence>
<dbReference type="AlphaFoldDB" id="A0A3S0JUJ1"/>
<dbReference type="EMBL" id="RXNR01000001">
    <property type="protein sequence ID" value="RTQ96484.1"/>
    <property type="molecule type" value="Genomic_DNA"/>
</dbReference>
<keyword evidence="1" id="KW-0472">Membrane</keyword>
<dbReference type="Proteomes" id="UP000276349">
    <property type="component" value="Unassembled WGS sequence"/>
</dbReference>
<feature type="transmembrane region" description="Helical" evidence="1">
    <location>
        <begin position="40"/>
        <end position="61"/>
    </location>
</feature>
<feature type="transmembrane region" description="Helical" evidence="1">
    <location>
        <begin position="7"/>
        <end position="25"/>
    </location>
</feature>
<reference evidence="2 3" key="1">
    <citation type="submission" date="2018-12" db="EMBL/GenBank/DDBJ databases">
        <authorList>
            <person name="Yu L."/>
        </authorList>
    </citation>
    <scope>NUCLEOTIDE SEQUENCE [LARGE SCALE GENOMIC DNA]</scope>
    <source>
        <strain evidence="2 3">S5H2222</strain>
    </source>
</reference>
<comment type="caution">
    <text evidence="2">The sequence shown here is derived from an EMBL/GenBank/DDBJ whole genome shotgun (WGS) entry which is preliminary data.</text>
</comment>
<keyword evidence="3" id="KW-1185">Reference proteome</keyword>
<evidence type="ECO:0000256" key="1">
    <source>
        <dbReference type="SAM" id="Phobius"/>
    </source>
</evidence>
<evidence type="ECO:0000313" key="2">
    <source>
        <dbReference type="EMBL" id="RTQ96484.1"/>
    </source>
</evidence>
<dbReference type="RefSeq" id="WP_126292281.1">
    <property type="nucleotide sequence ID" value="NZ_CP155468.1"/>
</dbReference>
<organism evidence="2 3">
    <name type="scientific">Lysinibacillus telephonicus</name>
    <dbReference type="NCBI Taxonomy" id="1714840"/>
    <lineage>
        <taxon>Bacteria</taxon>
        <taxon>Bacillati</taxon>
        <taxon>Bacillota</taxon>
        <taxon>Bacilli</taxon>
        <taxon>Bacillales</taxon>
        <taxon>Bacillaceae</taxon>
        <taxon>Lysinibacillus</taxon>
    </lineage>
</organism>
<name>A0A3S0JUJ1_9BACI</name>
<keyword evidence="1" id="KW-0812">Transmembrane</keyword>
<protein>
    <submittedName>
        <fullName evidence="2">Uncharacterized protein</fullName>
    </submittedName>
</protein>
<accession>A0A3S0JUJ1</accession>
<evidence type="ECO:0000313" key="3">
    <source>
        <dbReference type="Proteomes" id="UP000276349"/>
    </source>
</evidence>